<sequence length="295" mass="33814">MDWIEKMNAAITYIEQHITEALHTDDIAEIAGCSSYHFQRMFAYMTGVPLSEYIRRRRMSLAVVDLKNADMKIIDVALKYGYNSPTAFNRAFQSVHGIAPSLVKLDGASVKSYAPLSFQLVVKGVESLDFRIEAKEAFRVVGTSIPLFGDFEEMNEPVEQMWQLAEENGTIKLLEGLMEKESEGLLEVMMPDDKTESWHYLISVETNAPIEEPLEEYRIDAYTWAIFSYEGKTIEETQVLGKRVISEWLPTSGYEYDNGPDISVHVKDGVERVILEYWLPIKKRGNSEGEYYDRF</sequence>
<evidence type="ECO:0000256" key="3">
    <source>
        <dbReference type="ARBA" id="ARBA00023163"/>
    </source>
</evidence>
<dbReference type="OrthoDB" id="9801123at2"/>
<dbReference type="InterPro" id="IPR010499">
    <property type="entry name" value="AraC_E-bd"/>
</dbReference>
<dbReference type="PROSITE" id="PS00041">
    <property type="entry name" value="HTH_ARAC_FAMILY_1"/>
    <property type="match status" value="1"/>
</dbReference>
<dbReference type="Gene3D" id="3.20.80.10">
    <property type="entry name" value="Regulatory factor, effector binding domain"/>
    <property type="match status" value="1"/>
</dbReference>
<dbReference type="PROSITE" id="PS01124">
    <property type="entry name" value="HTH_ARAC_FAMILY_2"/>
    <property type="match status" value="1"/>
</dbReference>
<evidence type="ECO:0000256" key="1">
    <source>
        <dbReference type="ARBA" id="ARBA00023015"/>
    </source>
</evidence>
<evidence type="ECO:0000313" key="6">
    <source>
        <dbReference type="EMBL" id="WYJ90626.1"/>
    </source>
</evidence>
<dbReference type="InterPro" id="IPR018060">
    <property type="entry name" value="HTH_AraC"/>
</dbReference>
<dbReference type="RefSeq" id="WP_086349518.1">
    <property type="nucleotide sequence ID" value="NZ_CP147247.1"/>
</dbReference>
<reference evidence="5" key="1">
    <citation type="submission" date="2017-05" db="EMBL/GenBank/DDBJ databases">
        <title>The Genome Sequence of Enterococcus sp. 9E7_DIV0242.</title>
        <authorList>
            <consortium name="The Broad Institute Genomics Platform"/>
            <consortium name="The Broad Institute Genomic Center for Infectious Diseases"/>
            <person name="Earl A."/>
            <person name="Manson A."/>
            <person name="Schwartman J."/>
            <person name="Gilmore M."/>
            <person name="Abouelleil A."/>
            <person name="Cao P."/>
            <person name="Chapman S."/>
            <person name="Cusick C."/>
            <person name="Shea T."/>
            <person name="Young S."/>
            <person name="Neafsey D."/>
            <person name="Nusbaum C."/>
            <person name="Birren B."/>
        </authorList>
    </citation>
    <scope>NUCLEOTIDE SEQUENCE [LARGE SCALE GENOMIC DNA]</scope>
    <source>
        <strain evidence="5">9E7_DIV0242</strain>
    </source>
</reference>
<dbReference type="SUPFAM" id="SSF55136">
    <property type="entry name" value="Probable bacterial effector-binding domain"/>
    <property type="match status" value="1"/>
</dbReference>
<dbReference type="Pfam" id="PF12833">
    <property type="entry name" value="HTH_18"/>
    <property type="match status" value="1"/>
</dbReference>
<dbReference type="InterPro" id="IPR009057">
    <property type="entry name" value="Homeodomain-like_sf"/>
</dbReference>
<keyword evidence="1" id="KW-0805">Transcription regulation</keyword>
<dbReference type="InterPro" id="IPR018062">
    <property type="entry name" value="HTH_AraC-typ_CS"/>
</dbReference>
<gene>
    <name evidence="6" type="ORF">A5888_002383</name>
    <name evidence="5" type="ORF">A5888_002455</name>
</gene>
<evidence type="ECO:0000313" key="7">
    <source>
        <dbReference type="Proteomes" id="UP000195141"/>
    </source>
</evidence>
<dbReference type="GO" id="GO:0003700">
    <property type="term" value="F:DNA-binding transcription factor activity"/>
    <property type="evidence" value="ECO:0007669"/>
    <property type="project" value="InterPro"/>
</dbReference>
<dbReference type="EMBL" id="CP147247">
    <property type="protein sequence ID" value="WYJ90626.1"/>
    <property type="molecule type" value="Genomic_DNA"/>
</dbReference>
<reference evidence="6" key="2">
    <citation type="submission" date="2017-05" db="EMBL/GenBank/DDBJ databases">
        <authorList>
            <consortium name="The Broad Institute Genomics Platform"/>
            <consortium name="The Broad Institute Genomic Center for Infectious Diseases"/>
            <person name="Earl A."/>
            <person name="Manson A."/>
            <person name="Schwartman J."/>
            <person name="Gilmore M."/>
            <person name="Abouelleil A."/>
            <person name="Cao P."/>
            <person name="Chapman S."/>
            <person name="Cusick C."/>
            <person name="Shea T."/>
            <person name="Young S."/>
            <person name="Neafsey D."/>
            <person name="Nusbaum C."/>
            <person name="Birren B."/>
        </authorList>
    </citation>
    <scope>NUCLEOTIDE SEQUENCE</scope>
    <source>
        <strain evidence="6">9E7_DIV0242</strain>
    </source>
</reference>
<keyword evidence="7" id="KW-1185">Reference proteome</keyword>
<dbReference type="PANTHER" id="PTHR47504">
    <property type="entry name" value="RIGHT ORIGIN-BINDING PROTEIN"/>
    <property type="match status" value="1"/>
</dbReference>
<dbReference type="Pfam" id="PF06445">
    <property type="entry name" value="GyrI-like"/>
    <property type="match status" value="1"/>
</dbReference>
<dbReference type="Proteomes" id="UP000195141">
    <property type="component" value="Chromosome"/>
</dbReference>
<keyword evidence="3" id="KW-0804">Transcription</keyword>
<keyword evidence="2" id="KW-0238">DNA-binding</keyword>
<dbReference type="SMART" id="SM00871">
    <property type="entry name" value="AraC_E_bind"/>
    <property type="match status" value="1"/>
</dbReference>
<dbReference type="AlphaFoldDB" id="A0A242K5C9"/>
<dbReference type="InterPro" id="IPR050959">
    <property type="entry name" value="MarA-like"/>
</dbReference>
<name>A0A242K5C9_9ENTE</name>
<evidence type="ECO:0000313" key="5">
    <source>
        <dbReference type="EMBL" id="OTP14354.1"/>
    </source>
</evidence>
<feature type="domain" description="HTH araC/xylS-type" evidence="4">
    <location>
        <begin position="8"/>
        <end position="106"/>
    </location>
</feature>
<evidence type="ECO:0000259" key="4">
    <source>
        <dbReference type="PROSITE" id="PS01124"/>
    </source>
</evidence>
<dbReference type="InterPro" id="IPR011256">
    <property type="entry name" value="Reg_factor_effector_dom_sf"/>
</dbReference>
<proteinExistence type="predicted"/>
<dbReference type="Gene3D" id="1.10.10.60">
    <property type="entry name" value="Homeodomain-like"/>
    <property type="match status" value="2"/>
</dbReference>
<dbReference type="SMART" id="SM00342">
    <property type="entry name" value="HTH_ARAC"/>
    <property type="match status" value="1"/>
</dbReference>
<protein>
    <submittedName>
        <fullName evidence="6">AraC family transcriptional regulator</fullName>
    </submittedName>
</protein>
<evidence type="ECO:0000256" key="2">
    <source>
        <dbReference type="ARBA" id="ARBA00023125"/>
    </source>
</evidence>
<dbReference type="PANTHER" id="PTHR47504:SF5">
    <property type="entry name" value="RIGHT ORIGIN-BINDING PROTEIN"/>
    <property type="match status" value="1"/>
</dbReference>
<organism evidence="5">
    <name type="scientific">Candidatus Enterococcus clewellii</name>
    <dbReference type="NCBI Taxonomy" id="1834193"/>
    <lineage>
        <taxon>Bacteria</taxon>
        <taxon>Bacillati</taxon>
        <taxon>Bacillota</taxon>
        <taxon>Bacilli</taxon>
        <taxon>Lactobacillales</taxon>
        <taxon>Enterococcaceae</taxon>
        <taxon>Enterococcus</taxon>
    </lineage>
</organism>
<dbReference type="EMBL" id="NGMM01000004">
    <property type="protein sequence ID" value="OTP14354.1"/>
    <property type="molecule type" value="Genomic_DNA"/>
</dbReference>
<dbReference type="SUPFAM" id="SSF46689">
    <property type="entry name" value="Homeodomain-like"/>
    <property type="match status" value="2"/>
</dbReference>
<accession>A0A242K5C9</accession>
<dbReference type="InterPro" id="IPR029442">
    <property type="entry name" value="GyrI-like"/>
</dbReference>
<dbReference type="GO" id="GO:0043565">
    <property type="term" value="F:sequence-specific DNA binding"/>
    <property type="evidence" value="ECO:0007669"/>
    <property type="project" value="InterPro"/>
</dbReference>
<reference evidence="6" key="3">
    <citation type="submission" date="2024-03" db="EMBL/GenBank/DDBJ databases">
        <title>The Genome Sequence of Enterococcus sp. DIV0242b.</title>
        <authorList>
            <consortium name="The Broad Institute Genomics Platform"/>
            <consortium name="The Broad Institute Microbial Omics Core"/>
            <consortium name="The Broad Institute Genomic Center for Infectious Diseases"/>
            <person name="Earl A."/>
            <person name="Manson A."/>
            <person name="Gilmore M."/>
            <person name="Schwartman J."/>
            <person name="Shea T."/>
            <person name="Abouelleil A."/>
            <person name="Cao P."/>
            <person name="Chapman S."/>
            <person name="Cusick C."/>
            <person name="Young S."/>
            <person name="Neafsey D."/>
            <person name="Nusbaum C."/>
            <person name="Birren B."/>
        </authorList>
    </citation>
    <scope>NUCLEOTIDE SEQUENCE</scope>
    <source>
        <strain evidence="6">9E7_DIV0242</strain>
    </source>
</reference>